<proteinExistence type="predicted"/>
<comment type="subcellular location">
    <subcellularLocation>
        <location evidence="1">Cytoplasm</location>
        <location evidence="1">Cytoskeleton</location>
        <location evidence="1">Cilium axoneme</location>
    </subcellularLocation>
</comment>
<evidence type="ECO:0000313" key="6">
    <source>
        <dbReference type="EMBL" id="KAH7961645.1"/>
    </source>
</evidence>
<evidence type="ECO:0000256" key="3">
    <source>
        <dbReference type="ARBA" id="ARBA00023212"/>
    </source>
</evidence>
<dbReference type="EMBL" id="JABSTV010001249">
    <property type="protein sequence ID" value="KAH7961645.1"/>
    <property type="molecule type" value="Genomic_DNA"/>
</dbReference>
<keyword evidence="2" id="KW-0963">Cytoplasm</keyword>
<keyword evidence="4" id="KW-0966">Cell projection</keyword>
<evidence type="ECO:0000256" key="1">
    <source>
        <dbReference type="ARBA" id="ARBA00004430"/>
    </source>
</evidence>
<comment type="caution">
    <text evidence="6">The sequence shown here is derived from an EMBL/GenBank/DDBJ whole genome shotgun (WGS) entry which is preliminary data.</text>
</comment>
<name>A0A9D4Q0E1_RHISA</name>
<evidence type="ECO:0000256" key="4">
    <source>
        <dbReference type="ARBA" id="ARBA00023273"/>
    </source>
</evidence>
<protein>
    <recommendedName>
        <fullName evidence="5">DM10 domain-containing protein</fullName>
    </recommendedName>
</protein>
<keyword evidence="7" id="KW-1185">Reference proteome</keyword>
<dbReference type="VEuPathDB" id="VectorBase:RSAN_037238"/>
<sequence length="161" mass="17867">MSLRVSGKKYSFLAEWNDASTYSVRSFILNFFTRDSTVEMSRRVFLRRTECVGCALRDLFAGNVVAVLSRHLRILGYADAQTAAFLAPKHERTVLVLRPANLRRLGDVWAAVEAAGATVCKSVMLQLTPHDVKLLSANPQEARHTAKSMLDLEGQAVSREG</sequence>
<dbReference type="GO" id="GO:0005930">
    <property type="term" value="C:axoneme"/>
    <property type="evidence" value="ECO:0007669"/>
    <property type="project" value="UniProtKB-SubCell"/>
</dbReference>
<dbReference type="SMART" id="SM00676">
    <property type="entry name" value="DM10"/>
    <property type="match status" value="1"/>
</dbReference>
<keyword evidence="3" id="KW-0206">Cytoskeleton</keyword>
<evidence type="ECO:0000313" key="7">
    <source>
        <dbReference type="Proteomes" id="UP000821837"/>
    </source>
</evidence>
<dbReference type="PROSITE" id="PS51336">
    <property type="entry name" value="DM10"/>
    <property type="match status" value="1"/>
</dbReference>
<accession>A0A9D4Q0E1</accession>
<dbReference type="Proteomes" id="UP000821837">
    <property type="component" value="Chromosome 3"/>
</dbReference>
<reference evidence="6" key="2">
    <citation type="submission" date="2021-09" db="EMBL/GenBank/DDBJ databases">
        <authorList>
            <person name="Jia N."/>
            <person name="Wang J."/>
            <person name="Shi W."/>
            <person name="Du L."/>
            <person name="Sun Y."/>
            <person name="Zhan W."/>
            <person name="Jiang J."/>
            <person name="Wang Q."/>
            <person name="Zhang B."/>
            <person name="Ji P."/>
            <person name="Sakyi L.B."/>
            <person name="Cui X."/>
            <person name="Yuan T."/>
            <person name="Jiang B."/>
            <person name="Yang W."/>
            <person name="Lam T.T.-Y."/>
            <person name="Chang Q."/>
            <person name="Ding S."/>
            <person name="Wang X."/>
            <person name="Zhu J."/>
            <person name="Ruan X."/>
            <person name="Zhao L."/>
            <person name="Wei J."/>
            <person name="Que T."/>
            <person name="Du C."/>
            <person name="Cheng J."/>
            <person name="Dai P."/>
            <person name="Han X."/>
            <person name="Huang E."/>
            <person name="Gao Y."/>
            <person name="Liu J."/>
            <person name="Shao H."/>
            <person name="Ye R."/>
            <person name="Li L."/>
            <person name="Wei W."/>
            <person name="Wang X."/>
            <person name="Wang C."/>
            <person name="Huo Q."/>
            <person name="Li W."/>
            <person name="Guo W."/>
            <person name="Chen H."/>
            <person name="Chen S."/>
            <person name="Zhou L."/>
            <person name="Zhou L."/>
            <person name="Ni X."/>
            <person name="Tian J."/>
            <person name="Zhou Y."/>
            <person name="Sheng Y."/>
            <person name="Liu T."/>
            <person name="Pan Y."/>
            <person name="Xia L."/>
            <person name="Li J."/>
            <person name="Zhao F."/>
            <person name="Cao W."/>
        </authorList>
    </citation>
    <scope>NUCLEOTIDE SEQUENCE</scope>
    <source>
        <strain evidence="6">Rsan-2018</strain>
        <tissue evidence="6">Larvae</tissue>
    </source>
</reference>
<evidence type="ECO:0000259" key="5">
    <source>
        <dbReference type="PROSITE" id="PS51336"/>
    </source>
</evidence>
<dbReference type="InterPro" id="IPR006602">
    <property type="entry name" value="DM10_dom"/>
</dbReference>
<organism evidence="6 7">
    <name type="scientific">Rhipicephalus sanguineus</name>
    <name type="common">Brown dog tick</name>
    <name type="synonym">Ixodes sanguineus</name>
    <dbReference type="NCBI Taxonomy" id="34632"/>
    <lineage>
        <taxon>Eukaryota</taxon>
        <taxon>Metazoa</taxon>
        <taxon>Ecdysozoa</taxon>
        <taxon>Arthropoda</taxon>
        <taxon>Chelicerata</taxon>
        <taxon>Arachnida</taxon>
        <taxon>Acari</taxon>
        <taxon>Parasitiformes</taxon>
        <taxon>Ixodida</taxon>
        <taxon>Ixodoidea</taxon>
        <taxon>Ixodidae</taxon>
        <taxon>Rhipicephalinae</taxon>
        <taxon>Rhipicephalus</taxon>
        <taxon>Rhipicephalus</taxon>
    </lineage>
</organism>
<gene>
    <name evidence="6" type="ORF">HPB52_011000</name>
</gene>
<evidence type="ECO:0000256" key="2">
    <source>
        <dbReference type="ARBA" id="ARBA00022490"/>
    </source>
</evidence>
<dbReference type="AlphaFoldDB" id="A0A9D4Q0E1"/>
<feature type="domain" description="DM10" evidence="5">
    <location>
        <begin position="6"/>
        <end position="90"/>
    </location>
</feature>
<reference evidence="6" key="1">
    <citation type="journal article" date="2020" name="Cell">
        <title>Large-Scale Comparative Analyses of Tick Genomes Elucidate Their Genetic Diversity and Vector Capacities.</title>
        <authorList>
            <consortium name="Tick Genome and Microbiome Consortium (TIGMIC)"/>
            <person name="Jia N."/>
            <person name="Wang J."/>
            <person name="Shi W."/>
            <person name="Du L."/>
            <person name="Sun Y."/>
            <person name="Zhan W."/>
            <person name="Jiang J.F."/>
            <person name="Wang Q."/>
            <person name="Zhang B."/>
            <person name="Ji P."/>
            <person name="Bell-Sakyi L."/>
            <person name="Cui X.M."/>
            <person name="Yuan T.T."/>
            <person name="Jiang B.G."/>
            <person name="Yang W.F."/>
            <person name="Lam T.T."/>
            <person name="Chang Q.C."/>
            <person name="Ding S.J."/>
            <person name="Wang X.J."/>
            <person name="Zhu J.G."/>
            <person name="Ruan X.D."/>
            <person name="Zhao L."/>
            <person name="Wei J.T."/>
            <person name="Ye R.Z."/>
            <person name="Que T.C."/>
            <person name="Du C.H."/>
            <person name="Zhou Y.H."/>
            <person name="Cheng J.X."/>
            <person name="Dai P.F."/>
            <person name="Guo W.B."/>
            <person name="Han X.H."/>
            <person name="Huang E.J."/>
            <person name="Li L.F."/>
            <person name="Wei W."/>
            <person name="Gao Y.C."/>
            <person name="Liu J.Z."/>
            <person name="Shao H.Z."/>
            <person name="Wang X."/>
            <person name="Wang C.C."/>
            <person name="Yang T.C."/>
            <person name="Huo Q.B."/>
            <person name="Li W."/>
            <person name="Chen H.Y."/>
            <person name="Chen S.E."/>
            <person name="Zhou L.G."/>
            <person name="Ni X.B."/>
            <person name="Tian J.H."/>
            <person name="Sheng Y."/>
            <person name="Liu T."/>
            <person name="Pan Y.S."/>
            <person name="Xia L.Y."/>
            <person name="Li J."/>
            <person name="Zhao F."/>
            <person name="Cao W.C."/>
        </authorList>
    </citation>
    <scope>NUCLEOTIDE SEQUENCE</scope>
    <source>
        <strain evidence="6">Rsan-2018</strain>
    </source>
</reference>